<dbReference type="PANTHER" id="PTHR45348:SF7">
    <property type="entry name" value="ZINC BINDING OXIDOREDUCTASE, PUTATIVE-RELATED"/>
    <property type="match status" value="1"/>
</dbReference>
<dbReference type="EMBL" id="JAACJL010000002">
    <property type="protein sequence ID" value="KAF4622235.1"/>
    <property type="molecule type" value="Genomic_DNA"/>
</dbReference>
<reference evidence="2 3" key="1">
    <citation type="submission" date="2019-12" db="EMBL/GenBank/DDBJ databases">
        <authorList>
            <person name="Floudas D."/>
            <person name="Bentzer J."/>
            <person name="Ahren D."/>
            <person name="Johansson T."/>
            <person name="Persson P."/>
            <person name="Tunlid A."/>
        </authorList>
    </citation>
    <scope>NUCLEOTIDE SEQUENCE [LARGE SCALE GENOMIC DNA]</scope>
    <source>
        <strain evidence="2 3">CBS 102.39</strain>
    </source>
</reference>
<comment type="caution">
    <text evidence="2">The sequence shown here is derived from an EMBL/GenBank/DDBJ whole genome shotgun (WGS) entry which is preliminary data.</text>
</comment>
<gene>
    <name evidence="2" type="ORF">D9613_009386</name>
</gene>
<proteinExistence type="predicted"/>
<dbReference type="SMART" id="SM00829">
    <property type="entry name" value="PKS_ER"/>
    <property type="match status" value="1"/>
</dbReference>
<keyword evidence="3" id="KW-1185">Reference proteome</keyword>
<feature type="domain" description="Enoyl reductase (ER)" evidence="1">
    <location>
        <begin position="7"/>
        <end position="317"/>
    </location>
</feature>
<dbReference type="SUPFAM" id="SSF51735">
    <property type="entry name" value="NAD(P)-binding Rossmann-fold domains"/>
    <property type="match status" value="1"/>
</dbReference>
<dbReference type="PANTHER" id="PTHR45348">
    <property type="entry name" value="HYPOTHETICAL OXIDOREDUCTASE (EUROFUNG)"/>
    <property type="match status" value="1"/>
</dbReference>
<evidence type="ECO:0000313" key="3">
    <source>
        <dbReference type="Proteomes" id="UP000521872"/>
    </source>
</evidence>
<dbReference type="GO" id="GO:0016651">
    <property type="term" value="F:oxidoreductase activity, acting on NAD(P)H"/>
    <property type="evidence" value="ECO:0007669"/>
    <property type="project" value="InterPro"/>
</dbReference>
<protein>
    <recommendedName>
        <fullName evidence="1">Enoyl reductase (ER) domain-containing protein</fullName>
    </recommendedName>
</protein>
<dbReference type="Gene3D" id="3.90.180.10">
    <property type="entry name" value="Medium-chain alcohol dehydrogenases, catalytic domain"/>
    <property type="match status" value="1"/>
</dbReference>
<dbReference type="SUPFAM" id="SSF50129">
    <property type="entry name" value="GroES-like"/>
    <property type="match status" value="1"/>
</dbReference>
<dbReference type="InterPro" id="IPR047122">
    <property type="entry name" value="Trans-enoyl_RdTase-like"/>
</dbReference>
<evidence type="ECO:0000313" key="2">
    <source>
        <dbReference type="EMBL" id="KAF4622235.1"/>
    </source>
</evidence>
<dbReference type="AlphaFoldDB" id="A0A8H4R2I6"/>
<evidence type="ECO:0000259" key="1">
    <source>
        <dbReference type="SMART" id="SM00829"/>
    </source>
</evidence>
<organism evidence="2 3">
    <name type="scientific">Agrocybe pediades</name>
    <dbReference type="NCBI Taxonomy" id="84607"/>
    <lineage>
        <taxon>Eukaryota</taxon>
        <taxon>Fungi</taxon>
        <taxon>Dikarya</taxon>
        <taxon>Basidiomycota</taxon>
        <taxon>Agaricomycotina</taxon>
        <taxon>Agaricomycetes</taxon>
        <taxon>Agaricomycetidae</taxon>
        <taxon>Agaricales</taxon>
        <taxon>Agaricineae</taxon>
        <taxon>Strophariaceae</taxon>
        <taxon>Agrocybe</taxon>
    </lineage>
</organism>
<dbReference type="InterPro" id="IPR036291">
    <property type="entry name" value="NAD(P)-bd_dom_sf"/>
</dbReference>
<dbReference type="InterPro" id="IPR013154">
    <property type="entry name" value="ADH-like_N"/>
</dbReference>
<accession>A0A8H4R2I6</accession>
<dbReference type="Pfam" id="PF08240">
    <property type="entry name" value="ADH_N"/>
    <property type="match status" value="1"/>
</dbReference>
<dbReference type="CDD" id="cd08249">
    <property type="entry name" value="enoyl_reductase_like"/>
    <property type="match status" value="1"/>
</dbReference>
<name>A0A8H4R2I6_9AGAR</name>
<sequence length="379" mass="40484">MKALVTASSNTAAVQDIPVPEPGPGEIRIKVKAVALNPVDSLYVAHPVDDPGRVIGSDVAGIVDKLGHGVTAWAVGDRVAGLLQGATSGNARPGGFAEYAILEQDLTIRIPSAVSFEEAATFPLCSLTAAQALFIRLEIPAPFASPFEFKPPTASRPIILIYSGATSIGLFAIELAKLLRTPAGEPYRIFATASPKNHEKLKNLGVEAVYDYRSSTWPEDLKKAAGGVSYALDCISEDSSTAMISRAFVNEGGKIAVIRKAAWSKEGIRENVQPLYGAAWSGLGHEIKYNNEILPASPSWREFTVAFFKFLSAGSPIDLSVFPISANPIRLMPGGLERIVSDGFSLLGYGKVSDRPSHSDVEEEWMKPISGEKLVYSIA</sequence>
<dbReference type="InterPro" id="IPR011032">
    <property type="entry name" value="GroES-like_sf"/>
</dbReference>
<dbReference type="Gene3D" id="3.40.50.720">
    <property type="entry name" value="NAD(P)-binding Rossmann-like Domain"/>
    <property type="match status" value="1"/>
</dbReference>
<dbReference type="InterPro" id="IPR020843">
    <property type="entry name" value="ER"/>
</dbReference>
<dbReference type="Proteomes" id="UP000521872">
    <property type="component" value="Unassembled WGS sequence"/>
</dbReference>